<comment type="cofactor">
    <cofactor evidence="1 9">
        <name>pyridoxal 5'-phosphate</name>
        <dbReference type="ChEBI" id="CHEBI:597326"/>
    </cofactor>
</comment>
<evidence type="ECO:0000313" key="10">
    <source>
        <dbReference type="EMBL" id="QAR31364.1"/>
    </source>
</evidence>
<feature type="binding site" evidence="9">
    <location>
        <position position="55"/>
    </location>
    <ligand>
        <name>substrate</name>
    </ligand>
</feature>
<dbReference type="PROSITE" id="PS00600">
    <property type="entry name" value="AA_TRANSFER_CLASS_3"/>
    <property type="match status" value="1"/>
</dbReference>
<evidence type="ECO:0000256" key="7">
    <source>
        <dbReference type="ARBA" id="ARBA00022898"/>
    </source>
</evidence>
<feature type="binding site" evidence="9">
    <location>
        <position position="304"/>
    </location>
    <ligand>
        <name>substrate</name>
    </ligand>
</feature>
<dbReference type="OrthoDB" id="9807885at2"/>
<comment type="subunit">
    <text evidence="9">Homodimer.</text>
</comment>
<keyword evidence="9" id="KW-0963">Cytoplasm</keyword>
<gene>
    <name evidence="9 10" type="primary">bioA</name>
    <name evidence="10" type="ORF">EQP59_08430</name>
</gene>
<dbReference type="EC" id="2.6.1.62" evidence="9"/>
<evidence type="ECO:0000256" key="4">
    <source>
        <dbReference type="ARBA" id="ARBA00022679"/>
    </source>
</evidence>
<dbReference type="Proteomes" id="UP000287701">
    <property type="component" value="Chromosome"/>
</dbReference>
<accession>A0A3R5Y4A4</accession>
<dbReference type="SUPFAM" id="SSF53383">
    <property type="entry name" value="PLP-dependent transferases"/>
    <property type="match status" value="1"/>
</dbReference>
<dbReference type="PANTHER" id="PTHR42684">
    <property type="entry name" value="ADENOSYLMETHIONINE-8-AMINO-7-OXONONANOATE AMINOTRANSFERASE"/>
    <property type="match status" value="1"/>
</dbReference>
<comment type="caution">
    <text evidence="9">Lacks conserved residue(s) required for the propagation of feature annotation.</text>
</comment>
<comment type="catalytic activity">
    <reaction evidence="8 9">
        <text>(8S)-8-amino-7-oxononanoate + S-adenosyl-L-methionine = S-adenosyl-4-methylsulfanyl-2-oxobutanoate + (7R,8S)-7,8-diammoniononanoate</text>
        <dbReference type="Rhea" id="RHEA:16861"/>
        <dbReference type="ChEBI" id="CHEBI:16490"/>
        <dbReference type="ChEBI" id="CHEBI:59789"/>
        <dbReference type="ChEBI" id="CHEBI:149468"/>
        <dbReference type="ChEBI" id="CHEBI:149469"/>
        <dbReference type="EC" id="2.6.1.62"/>
    </reaction>
</comment>
<proteinExistence type="inferred from homology"/>
<organism evidence="10 11">
    <name type="scientific">Ornithobacterium rhinotracheale</name>
    <dbReference type="NCBI Taxonomy" id="28251"/>
    <lineage>
        <taxon>Bacteria</taxon>
        <taxon>Pseudomonadati</taxon>
        <taxon>Bacteroidota</taxon>
        <taxon>Flavobacteriia</taxon>
        <taxon>Flavobacteriales</taxon>
        <taxon>Weeksellaceae</taxon>
        <taxon>Ornithobacterium</taxon>
    </lineage>
</organism>
<feature type="binding site" evidence="9">
    <location>
        <position position="270"/>
    </location>
    <ligand>
        <name>substrate</name>
    </ligand>
</feature>
<feature type="binding site" evidence="9">
    <location>
        <position position="394"/>
    </location>
    <ligand>
        <name>substrate</name>
    </ligand>
</feature>
<comment type="pathway">
    <text evidence="2 9">Cofactor biosynthesis; biotin biosynthesis; 7,8-diaminononanoate from 8-amino-7-oxononanoate (SAM route): step 1/1.</text>
</comment>
<dbReference type="InterPro" id="IPR015422">
    <property type="entry name" value="PyrdxlP-dep_Trfase_small"/>
</dbReference>
<keyword evidence="3 9" id="KW-0032">Aminotransferase</keyword>
<keyword evidence="5 9" id="KW-0949">S-adenosyl-L-methionine</keyword>
<comment type="similarity">
    <text evidence="9">Belongs to the class-III pyridoxal-phosphate-dependent aminotransferase family. BioA subfamily.</text>
</comment>
<evidence type="ECO:0000256" key="8">
    <source>
        <dbReference type="ARBA" id="ARBA00048449"/>
    </source>
</evidence>
<evidence type="ECO:0000313" key="11">
    <source>
        <dbReference type="Proteomes" id="UP000287701"/>
    </source>
</evidence>
<evidence type="ECO:0000256" key="9">
    <source>
        <dbReference type="HAMAP-Rule" id="MF_00834"/>
    </source>
</evidence>
<dbReference type="GO" id="GO:0004141">
    <property type="term" value="F:dethiobiotin synthase activity"/>
    <property type="evidence" value="ECO:0007669"/>
    <property type="project" value="TreeGrafter"/>
</dbReference>
<comment type="subcellular location">
    <subcellularLocation>
        <location evidence="9">Cytoplasm</location>
    </subcellularLocation>
</comment>
<dbReference type="PANTHER" id="PTHR42684:SF3">
    <property type="entry name" value="ADENOSYLMETHIONINE-8-AMINO-7-OXONONANOATE AMINOTRANSFERASE"/>
    <property type="match status" value="1"/>
</dbReference>
<dbReference type="Gene3D" id="3.90.1150.10">
    <property type="entry name" value="Aspartate Aminotransferase, domain 1"/>
    <property type="match status" value="1"/>
</dbReference>
<keyword evidence="6 9" id="KW-0093">Biotin biosynthesis</keyword>
<dbReference type="EMBL" id="CP035107">
    <property type="protein sequence ID" value="QAR31364.1"/>
    <property type="molecule type" value="Genomic_DNA"/>
</dbReference>
<dbReference type="NCBIfam" id="TIGR00508">
    <property type="entry name" value="bioA"/>
    <property type="match status" value="1"/>
</dbReference>
<evidence type="ECO:0000256" key="3">
    <source>
        <dbReference type="ARBA" id="ARBA00022576"/>
    </source>
</evidence>
<evidence type="ECO:0000256" key="1">
    <source>
        <dbReference type="ARBA" id="ARBA00001933"/>
    </source>
</evidence>
<dbReference type="CDD" id="cd00610">
    <property type="entry name" value="OAT_like"/>
    <property type="match status" value="1"/>
</dbReference>
<dbReference type="HAMAP" id="MF_00834">
    <property type="entry name" value="BioA"/>
    <property type="match status" value="1"/>
</dbReference>
<feature type="binding site" evidence="9">
    <location>
        <position position="241"/>
    </location>
    <ligand>
        <name>pyridoxal 5'-phosphate</name>
        <dbReference type="ChEBI" id="CHEBI:597326"/>
    </ligand>
</feature>
<dbReference type="InterPro" id="IPR005815">
    <property type="entry name" value="BioA"/>
</dbReference>
<feature type="binding site" evidence="9">
    <location>
        <begin position="305"/>
        <end position="306"/>
    </location>
    <ligand>
        <name>pyridoxal 5'-phosphate</name>
        <dbReference type="ChEBI" id="CHEBI:597326"/>
    </ligand>
</feature>
<dbReference type="AlphaFoldDB" id="A0A3R5Y4A4"/>
<dbReference type="Pfam" id="PF00202">
    <property type="entry name" value="Aminotran_3"/>
    <property type="match status" value="1"/>
</dbReference>
<dbReference type="GO" id="GO:0009102">
    <property type="term" value="P:biotin biosynthetic process"/>
    <property type="evidence" value="ECO:0007669"/>
    <property type="project" value="UniProtKB-UniRule"/>
</dbReference>
<evidence type="ECO:0000256" key="2">
    <source>
        <dbReference type="ARBA" id="ARBA00005063"/>
    </source>
</evidence>
<dbReference type="InterPro" id="IPR015421">
    <property type="entry name" value="PyrdxlP-dep_Trfase_major"/>
</dbReference>
<dbReference type="FunFam" id="3.40.640.10:FF:000004">
    <property type="entry name" value="Acetylornithine aminotransferase"/>
    <property type="match status" value="1"/>
</dbReference>
<dbReference type="GO" id="GO:0004015">
    <property type="term" value="F:adenosylmethionine-8-amino-7-oxononanoate transaminase activity"/>
    <property type="evidence" value="ECO:0007669"/>
    <property type="project" value="UniProtKB-UniRule"/>
</dbReference>
<dbReference type="InterPro" id="IPR005814">
    <property type="entry name" value="Aminotrans_3"/>
</dbReference>
<dbReference type="UniPathway" id="UPA00078">
    <property type="reaction ID" value="UER00160"/>
</dbReference>
<dbReference type="GO" id="GO:0005737">
    <property type="term" value="C:cytoplasm"/>
    <property type="evidence" value="ECO:0007669"/>
    <property type="project" value="UniProtKB-SubCell"/>
</dbReference>
<dbReference type="GO" id="GO:0030170">
    <property type="term" value="F:pyridoxal phosphate binding"/>
    <property type="evidence" value="ECO:0007669"/>
    <property type="project" value="UniProtKB-UniRule"/>
</dbReference>
<dbReference type="InterPro" id="IPR049704">
    <property type="entry name" value="Aminotrans_3_PPA_site"/>
</dbReference>
<evidence type="ECO:0000256" key="5">
    <source>
        <dbReference type="ARBA" id="ARBA00022691"/>
    </source>
</evidence>
<dbReference type="Gene3D" id="3.40.640.10">
    <property type="entry name" value="Type I PLP-dependent aspartate aminotransferase-like (Major domain)"/>
    <property type="match status" value="1"/>
</dbReference>
<feature type="modified residue" description="N6-(pyridoxal phosphate)lysine" evidence="9">
    <location>
        <position position="270"/>
    </location>
</feature>
<protein>
    <recommendedName>
        <fullName evidence="9">Adenosylmethionine-8-amino-7-oxononanoate aminotransferase</fullName>
        <ecNumber evidence="9">2.6.1.62</ecNumber>
    </recommendedName>
    <alternativeName>
        <fullName evidence="9">7,8-diamino-pelargonic acid aminotransferase</fullName>
        <shortName evidence="9">DAPA AT</shortName>
        <shortName evidence="9">DAPA aminotransferase</shortName>
    </alternativeName>
    <alternativeName>
        <fullName evidence="9">7,8-diaminononanoate synthase</fullName>
        <shortName evidence="9">DANS</shortName>
    </alternativeName>
    <alternativeName>
        <fullName evidence="9">Diaminopelargonic acid synthase</fullName>
    </alternativeName>
</protein>
<keyword evidence="4 9" id="KW-0808">Transferase</keyword>
<feature type="site" description="Participates in the substrate recognition with KAPA and in a stacking interaction with the adenine ring of SAM" evidence="9">
    <location>
        <position position="20"/>
    </location>
</feature>
<feature type="binding site" evidence="9">
    <location>
        <begin position="115"/>
        <end position="116"/>
    </location>
    <ligand>
        <name>pyridoxal 5'-phosphate</name>
        <dbReference type="ChEBI" id="CHEBI:597326"/>
    </ligand>
</feature>
<sequence length="431" mass="48477">MKKNLSELQQKDLAYNWHPYIQHKGMDTPIVITKGKDALLWDENGNEYIDAIGSWWCNPHGHANPAIAKAISDQIQTLEHVLFGGFTHPLAIELSEKLLSILPHNQAKVFYSDNGSTAVEVAVKMALQYHINQGVKKDCIISLENAFHGDTFAAMAASGIGLYTESFKGLLLKNHRIPVPTPENITQVEEQLLDIIKNHKPAAFIFEPILQGAAGMRVYKPELLERLMQICKEHDVLCIADEVMTGFGRTGRLFACDYLEEFPDIMCISKALTGGFIPLAATTATQKVYDAFWADEVNKALFHGHTFMANPAGCAAALASINLSISPETEKNIERIYQRNLNFALELKETKGVKDIEVLGVMLRFALDQPDNDYYGELRNKIYAFFMKNRLISRPVGNVLYILPPYCITNEQLDQTYEILRKTIKKFAPKK</sequence>
<dbReference type="InterPro" id="IPR015424">
    <property type="entry name" value="PyrdxlP-dep_Trfase"/>
</dbReference>
<comment type="function">
    <text evidence="9">Catalyzes the transfer of the alpha-amino group from S-adenosyl-L-methionine (SAM) to 7-keto-8-aminopelargonic acid (KAPA) to form 7,8-diaminopelargonic acid (DAPA). It is the only aminotransferase known to utilize SAM as an amino donor.</text>
</comment>
<keyword evidence="7 9" id="KW-0663">Pyridoxal phosphate</keyword>
<evidence type="ECO:0000256" key="6">
    <source>
        <dbReference type="ARBA" id="ARBA00022756"/>
    </source>
</evidence>
<reference evidence="10 11" key="1">
    <citation type="submission" date="2019-01" db="EMBL/GenBank/DDBJ databases">
        <title>Whole Genome of Ornithobacterium rhinotracheale FARPER-174b.</title>
        <authorList>
            <person name="Tataje-Lavanda L.A."/>
            <person name="Montalvan A."/>
            <person name="Montesinos R."/>
            <person name="Zimic M."/>
            <person name="Fernandez-Sanchez M."/>
            <person name="Fernandez-Diaz M."/>
        </authorList>
    </citation>
    <scope>NUCLEOTIDE SEQUENCE [LARGE SCALE GENOMIC DNA]</scope>
    <source>
        <strain evidence="10 11">FARPER-174b</strain>
    </source>
</reference>
<name>A0A3R5Y4A4_ORNRH</name>
<dbReference type="RefSeq" id="WP_128501798.1">
    <property type="nucleotide sequence ID" value="NZ_CP035107.1"/>
</dbReference>
<dbReference type="GO" id="GO:0051537">
    <property type="term" value="F:2 iron, 2 sulfur cluster binding"/>
    <property type="evidence" value="ECO:0007669"/>
    <property type="project" value="UniProtKB-KW"/>
</dbReference>